<name>A0A4Y2IWK7_ARAVE</name>
<evidence type="ECO:0000313" key="1">
    <source>
        <dbReference type="EMBL" id="GBM81256.1"/>
    </source>
</evidence>
<sequence length="164" mass="18945">MVPSQQKTVITQRSKKYQSTIKVTPEKNGVQGLFSFQIKQDYGIHYPQRCTIKGNEPSRPFQGLHGRPLPSLDLSQRPCPDIDEDHKSLTPVPKPQIRKFAQRNWNIVPMCMLAVTQQRDSLVDINRFSSLKTPLKVTAWVFRFVNNVRNINKSMDLYFTADEI</sequence>
<dbReference type="EMBL" id="BGPR01002931">
    <property type="protein sequence ID" value="GBM81256.1"/>
    <property type="molecule type" value="Genomic_DNA"/>
</dbReference>
<proteinExistence type="predicted"/>
<protein>
    <submittedName>
        <fullName evidence="1">Uncharacterized protein</fullName>
    </submittedName>
</protein>
<reference evidence="1 2" key="1">
    <citation type="journal article" date="2019" name="Sci. Rep.">
        <title>Orb-weaving spider Araneus ventricosus genome elucidates the spidroin gene catalogue.</title>
        <authorList>
            <person name="Kono N."/>
            <person name="Nakamura H."/>
            <person name="Ohtoshi R."/>
            <person name="Moran D.A.P."/>
            <person name="Shinohara A."/>
            <person name="Yoshida Y."/>
            <person name="Fujiwara M."/>
            <person name="Mori M."/>
            <person name="Tomita M."/>
            <person name="Arakawa K."/>
        </authorList>
    </citation>
    <scope>NUCLEOTIDE SEQUENCE [LARGE SCALE GENOMIC DNA]</scope>
</reference>
<comment type="caution">
    <text evidence="1">The sequence shown here is derived from an EMBL/GenBank/DDBJ whole genome shotgun (WGS) entry which is preliminary data.</text>
</comment>
<gene>
    <name evidence="1" type="ORF">AVEN_236456_1</name>
</gene>
<evidence type="ECO:0000313" key="2">
    <source>
        <dbReference type="Proteomes" id="UP000499080"/>
    </source>
</evidence>
<keyword evidence="2" id="KW-1185">Reference proteome</keyword>
<accession>A0A4Y2IWK7</accession>
<dbReference type="Proteomes" id="UP000499080">
    <property type="component" value="Unassembled WGS sequence"/>
</dbReference>
<dbReference type="AlphaFoldDB" id="A0A4Y2IWK7"/>
<organism evidence="1 2">
    <name type="scientific">Araneus ventricosus</name>
    <name type="common">Orbweaver spider</name>
    <name type="synonym">Epeira ventricosa</name>
    <dbReference type="NCBI Taxonomy" id="182803"/>
    <lineage>
        <taxon>Eukaryota</taxon>
        <taxon>Metazoa</taxon>
        <taxon>Ecdysozoa</taxon>
        <taxon>Arthropoda</taxon>
        <taxon>Chelicerata</taxon>
        <taxon>Arachnida</taxon>
        <taxon>Araneae</taxon>
        <taxon>Araneomorphae</taxon>
        <taxon>Entelegynae</taxon>
        <taxon>Araneoidea</taxon>
        <taxon>Araneidae</taxon>
        <taxon>Araneus</taxon>
    </lineage>
</organism>